<gene>
    <name evidence="1" type="ORF">PMAYCL1PPCAC_20093</name>
</gene>
<accession>A0AAN5CSJ6</accession>
<reference evidence="2" key="1">
    <citation type="submission" date="2022-10" db="EMBL/GenBank/DDBJ databases">
        <title>Genome assembly of Pristionchus species.</title>
        <authorList>
            <person name="Yoshida K."/>
            <person name="Sommer R.J."/>
        </authorList>
    </citation>
    <scope>NUCLEOTIDE SEQUENCE [LARGE SCALE GENOMIC DNA]</scope>
    <source>
        <strain evidence="2">RS5460</strain>
    </source>
</reference>
<name>A0AAN5CSJ6_9BILA</name>
<comment type="caution">
    <text evidence="1">The sequence shown here is derived from an EMBL/GenBank/DDBJ whole genome shotgun (WGS) entry which is preliminary data.</text>
</comment>
<evidence type="ECO:0000313" key="1">
    <source>
        <dbReference type="EMBL" id="GMR49898.1"/>
    </source>
</evidence>
<dbReference type="Proteomes" id="UP001328107">
    <property type="component" value="Unassembled WGS sequence"/>
</dbReference>
<keyword evidence="2" id="KW-1185">Reference proteome</keyword>
<dbReference type="AlphaFoldDB" id="A0AAN5CSJ6"/>
<protein>
    <submittedName>
        <fullName evidence="1">Uncharacterized protein</fullName>
    </submittedName>
</protein>
<evidence type="ECO:0000313" key="2">
    <source>
        <dbReference type="Proteomes" id="UP001328107"/>
    </source>
</evidence>
<dbReference type="EMBL" id="BTRK01000004">
    <property type="protein sequence ID" value="GMR49898.1"/>
    <property type="molecule type" value="Genomic_DNA"/>
</dbReference>
<proteinExistence type="predicted"/>
<organism evidence="1 2">
    <name type="scientific">Pristionchus mayeri</name>
    <dbReference type="NCBI Taxonomy" id="1317129"/>
    <lineage>
        <taxon>Eukaryota</taxon>
        <taxon>Metazoa</taxon>
        <taxon>Ecdysozoa</taxon>
        <taxon>Nematoda</taxon>
        <taxon>Chromadorea</taxon>
        <taxon>Rhabditida</taxon>
        <taxon>Rhabditina</taxon>
        <taxon>Diplogasteromorpha</taxon>
        <taxon>Diplogasteroidea</taxon>
        <taxon>Neodiplogasteridae</taxon>
        <taxon>Pristionchus</taxon>
    </lineage>
</organism>
<sequence length="99" mass="10563">MPDCKNYSKEMGEMRNRLSGGAVTSDVPNSLALEAFLLGTFGLSALGGVVSRLGAVVTFHRGLEVEVDIIKHALTNGLPKLICRSQDLAIRITSGINHI</sequence>